<dbReference type="InterPro" id="IPR012677">
    <property type="entry name" value="Nucleotide-bd_a/b_plait_sf"/>
</dbReference>
<evidence type="ECO:0000313" key="3">
    <source>
        <dbReference type="EMBL" id="ASS38272.1"/>
    </source>
</evidence>
<accession>A0A223ATH4</accession>
<dbReference type="PANTHER" id="PTHR13633:SF3">
    <property type="entry name" value="MITOCHONDRIAL TRANSCRIPTION RESCUE FACTOR 1"/>
    <property type="match status" value="1"/>
</dbReference>
<name>A0A223ATH4_9FIRM</name>
<evidence type="ECO:0000256" key="1">
    <source>
        <dbReference type="PROSITE-ProRule" id="PRU00182"/>
    </source>
</evidence>
<dbReference type="Gene3D" id="3.30.70.330">
    <property type="match status" value="1"/>
</dbReference>
<gene>
    <name evidence="3" type="ORF">AXF17_07600</name>
</gene>
<dbReference type="SMART" id="SM00363">
    <property type="entry name" value="S4"/>
    <property type="match status" value="1"/>
</dbReference>
<reference evidence="4" key="1">
    <citation type="submission" date="2016-05" db="EMBL/GenBank/DDBJ databases">
        <authorList>
            <person name="Holder M.E."/>
            <person name="Ajami N.J."/>
            <person name="Petrosino J.F."/>
        </authorList>
    </citation>
    <scope>NUCLEOTIDE SEQUENCE [LARGE SCALE GENOMIC DNA]</scope>
    <source>
        <strain evidence="4">ATCC 700696</strain>
    </source>
</reference>
<evidence type="ECO:0000313" key="4">
    <source>
        <dbReference type="Proteomes" id="UP000214689"/>
    </source>
</evidence>
<keyword evidence="4" id="KW-1185">Reference proteome</keyword>
<dbReference type="GO" id="GO:0003723">
    <property type="term" value="F:RNA binding"/>
    <property type="evidence" value="ECO:0007669"/>
    <property type="project" value="UniProtKB-KW"/>
</dbReference>
<dbReference type="SUPFAM" id="SSF55174">
    <property type="entry name" value="Alpha-L RNA-binding motif"/>
    <property type="match status" value="1"/>
</dbReference>
<organism evidence="3 4">
    <name type="scientific">Mogibacterium pumilum</name>
    <dbReference type="NCBI Taxonomy" id="86332"/>
    <lineage>
        <taxon>Bacteria</taxon>
        <taxon>Bacillati</taxon>
        <taxon>Bacillota</taxon>
        <taxon>Clostridia</taxon>
        <taxon>Peptostreptococcales</taxon>
        <taxon>Anaerovoracaceae</taxon>
        <taxon>Mogibacterium</taxon>
    </lineage>
</organism>
<dbReference type="EMBL" id="CP016199">
    <property type="protein sequence ID" value="ASS38272.1"/>
    <property type="molecule type" value="Genomic_DNA"/>
</dbReference>
<dbReference type="PROSITE" id="PS50889">
    <property type="entry name" value="S4"/>
    <property type="match status" value="1"/>
</dbReference>
<proteinExistence type="predicted"/>
<dbReference type="Pfam" id="PF01479">
    <property type="entry name" value="S4"/>
    <property type="match status" value="1"/>
</dbReference>
<dbReference type="InterPro" id="IPR002942">
    <property type="entry name" value="S4_RNA-bd"/>
</dbReference>
<dbReference type="InterPro" id="IPR040591">
    <property type="entry name" value="RqcP2_RBD"/>
</dbReference>
<dbReference type="AlphaFoldDB" id="A0A223ATH4"/>
<feature type="domain" description="RNA-binding S4" evidence="2">
    <location>
        <begin position="183"/>
        <end position="244"/>
    </location>
</feature>
<sequence length="259" mass="28893">MGKNMDNDKIITARIEDKLEQCERGSYITTTGFLNMHEQSLAMRVVRGRSDVKSFFYGGYEDAERRILMFVPDGYTDTLEGVLEMISPLSVLHIKVTTSGRKLTHRDYLGSVLSLGLDRSVIGDILVNDNGADMIVNSEIMDFLLSEFHSAGHANLQITASEIEELEVPEQRVKAVRDTLSSPRLDNVVSAAFHVSRSEAVRAIKGGIVFVNHEEVTKIDKRVDEGDTIVLRGKGKAVLYELSGLSKKGRIWAEFKVFI</sequence>
<dbReference type="CDD" id="cd00165">
    <property type="entry name" value="S4"/>
    <property type="match status" value="1"/>
</dbReference>
<protein>
    <recommendedName>
        <fullName evidence="2">RNA-binding S4 domain-containing protein</fullName>
    </recommendedName>
</protein>
<dbReference type="PANTHER" id="PTHR13633">
    <property type="entry name" value="MITOCHONDRIAL TRANSCRIPTION RESCUE FACTOR 1"/>
    <property type="match status" value="1"/>
</dbReference>
<dbReference type="Proteomes" id="UP000214689">
    <property type="component" value="Chromosome"/>
</dbReference>
<dbReference type="InterPro" id="IPR036986">
    <property type="entry name" value="S4_RNA-bd_sf"/>
</dbReference>
<dbReference type="Gene3D" id="3.10.290.10">
    <property type="entry name" value="RNA-binding S4 domain"/>
    <property type="match status" value="1"/>
</dbReference>
<dbReference type="Pfam" id="PF17774">
    <property type="entry name" value="YlmH_RBD"/>
    <property type="match status" value="1"/>
</dbReference>
<dbReference type="Gene3D" id="3.30.1370.160">
    <property type="match status" value="1"/>
</dbReference>
<evidence type="ECO:0000259" key="2">
    <source>
        <dbReference type="SMART" id="SM00363"/>
    </source>
</evidence>
<keyword evidence="1" id="KW-0694">RNA-binding</keyword>